<dbReference type="RefSeq" id="WP_078196229.1">
    <property type="nucleotide sequence ID" value="NZ_CP017757.2"/>
</dbReference>
<proteinExistence type="predicted"/>
<evidence type="ECO:0000313" key="2">
    <source>
        <dbReference type="Proteomes" id="UP000189627"/>
    </source>
</evidence>
<dbReference type="EMBL" id="CP017757">
    <property type="protein sequence ID" value="AQV93923.1"/>
    <property type="molecule type" value="Genomic_DNA"/>
</dbReference>
<dbReference type="AlphaFoldDB" id="A0A1U9UMR6"/>
<dbReference type="KEGG" id="cuh:BJN34_08465"/>
<name>A0A1U9UMR6_CUPNE</name>
<gene>
    <name evidence="1" type="ORF">BJN34_08465</name>
</gene>
<evidence type="ECO:0000313" key="1">
    <source>
        <dbReference type="EMBL" id="AQV93923.1"/>
    </source>
</evidence>
<dbReference type="Proteomes" id="UP000189627">
    <property type="component" value="Chromosome 1"/>
</dbReference>
<accession>A0A1U9UMR6</accession>
<reference evidence="2" key="1">
    <citation type="submission" date="2017-02" db="EMBL/GenBank/DDBJ databases">
        <title>Complete genome sequence of Cupriavidus necator strain NH9, a 3-chlorobenzoate degrader.</title>
        <authorList>
            <person name="Moriuchi R."/>
            <person name="Dohra H."/>
            <person name="Ogawa N."/>
        </authorList>
    </citation>
    <scope>NUCLEOTIDE SEQUENCE [LARGE SCALE GENOMIC DNA]</scope>
    <source>
        <strain evidence="2">NH9</strain>
    </source>
</reference>
<sequence>MQVPSHLDKFRRLSSLRQRFDPLEDFELWFWTTLTAGTNALNASLHLAGLTSDDPVFSTIPGVHMVRQADGSYARALRGPGDVSHVGWPPIEGEIPAPIRSLEHSLEAIERYRDPCIREGVAATPEIVRACDHAFAEVTSIVQHYCEGSQR</sequence>
<protein>
    <submittedName>
        <fullName evidence="1">Uncharacterized protein</fullName>
    </submittedName>
</protein>
<organism evidence="1 2">
    <name type="scientific">Cupriavidus necator</name>
    <name type="common">Alcaligenes eutrophus</name>
    <name type="synonym">Ralstonia eutropha</name>
    <dbReference type="NCBI Taxonomy" id="106590"/>
    <lineage>
        <taxon>Bacteria</taxon>
        <taxon>Pseudomonadati</taxon>
        <taxon>Pseudomonadota</taxon>
        <taxon>Betaproteobacteria</taxon>
        <taxon>Burkholderiales</taxon>
        <taxon>Burkholderiaceae</taxon>
        <taxon>Cupriavidus</taxon>
    </lineage>
</organism>
<dbReference type="OrthoDB" id="8963394at2"/>